<dbReference type="GO" id="GO:0005829">
    <property type="term" value="C:cytosol"/>
    <property type="evidence" value="ECO:0007669"/>
    <property type="project" value="TreeGrafter"/>
</dbReference>
<evidence type="ECO:0000256" key="4">
    <source>
        <dbReference type="RuleBase" id="RU003939"/>
    </source>
</evidence>
<dbReference type="InterPro" id="IPR020816">
    <property type="entry name" value="Histone-like_DNA-bd_CS"/>
</dbReference>
<protein>
    <submittedName>
        <fullName evidence="5">Histone family protein DNA-binding protein</fullName>
    </submittedName>
</protein>
<comment type="function">
    <text evidence="1">Histone-like DNA-binding protein which is capable of wrapping DNA to stabilize it, and thus to prevent its denaturation under extreme environmental conditions.</text>
</comment>
<accession>E1R5F5</accession>
<dbReference type="EMBL" id="CP002116">
    <property type="protein sequence ID" value="ADK82283.1"/>
    <property type="molecule type" value="Genomic_DNA"/>
</dbReference>
<dbReference type="InterPro" id="IPR010992">
    <property type="entry name" value="IHF-like_DNA-bd_dom_sf"/>
</dbReference>
<dbReference type="Proteomes" id="UP000002318">
    <property type="component" value="Chromosome"/>
</dbReference>
<evidence type="ECO:0000256" key="3">
    <source>
        <dbReference type="ARBA" id="ARBA00023125"/>
    </source>
</evidence>
<evidence type="ECO:0000256" key="1">
    <source>
        <dbReference type="ARBA" id="ARBA00003819"/>
    </source>
</evidence>
<dbReference type="CDD" id="cd13836">
    <property type="entry name" value="IHF_B"/>
    <property type="match status" value="1"/>
</dbReference>
<dbReference type="InterPro" id="IPR000119">
    <property type="entry name" value="Hist_DNA-bd"/>
</dbReference>
<organism evidence="5 6">
    <name type="scientific">Sediminispirochaeta smaragdinae (strain DSM 11293 / JCM 15392 / SEBR 4228)</name>
    <name type="common">Spirochaeta smaragdinae</name>
    <dbReference type="NCBI Taxonomy" id="573413"/>
    <lineage>
        <taxon>Bacteria</taxon>
        <taxon>Pseudomonadati</taxon>
        <taxon>Spirochaetota</taxon>
        <taxon>Spirochaetia</taxon>
        <taxon>Spirochaetales</taxon>
        <taxon>Spirochaetaceae</taxon>
        <taxon>Sediminispirochaeta</taxon>
    </lineage>
</organism>
<reference evidence="5 6" key="1">
    <citation type="journal article" date="2010" name="Stand. Genomic Sci.">
        <title>Complete genome sequence of Spirochaeta smaragdinae type strain (SEBR 4228).</title>
        <authorList>
            <person name="Mavromatis K."/>
            <person name="Yasawong M."/>
            <person name="Chertkov O."/>
            <person name="Lapidus A."/>
            <person name="Lucas S."/>
            <person name="Nolan M."/>
            <person name="Del Rio T.G."/>
            <person name="Tice H."/>
            <person name="Cheng J.F."/>
            <person name="Pitluck S."/>
            <person name="Liolios K."/>
            <person name="Ivanova N."/>
            <person name="Tapia R."/>
            <person name="Han C."/>
            <person name="Bruce D."/>
            <person name="Goodwin L."/>
            <person name="Pati A."/>
            <person name="Chen A."/>
            <person name="Palaniappan K."/>
            <person name="Land M."/>
            <person name="Hauser L."/>
            <person name="Chang Y.J."/>
            <person name="Jeffries C.D."/>
            <person name="Detter J.C."/>
            <person name="Rohde M."/>
            <person name="Brambilla E."/>
            <person name="Spring S."/>
            <person name="Goker M."/>
            <person name="Sikorski J."/>
            <person name="Woyke T."/>
            <person name="Bristow J."/>
            <person name="Eisen J.A."/>
            <person name="Markowitz V."/>
            <person name="Hugenholtz P."/>
            <person name="Klenk H.P."/>
            <person name="Kyrpides N.C."/>
        </authorList>
    </citation>
    <scope>NUCLEOTIDE SEQUENCE [LARGE SCALE GENOMIC DNA]</scope>
    <source>
        <strain evidence="6">DSM 11293 / JCM 15392 / SEBR 4228</strain>
    </source>
</reference>
<keyword evidence="3 5" id="KW-0238">DNA-binding</keyword>
<dbReference type="PROSITE" id="PS00045">
    <property type="entry name" value="HISTONE_LIKE"/>
    <property type="match status" value="1"/>
</dbReference>
<sequence length="117" mass="13279">MAIVQIVMEETGNKLTKAEIIERIYEKHEVNRSDIHDVIDALFEELKDALQQDRVVELRGFGTFEIRTRKGRDRARNPKTGEIVPVNTHGVAVFRPGKELKQIAWPLRGENGGSGDE</sequence>
<dbReference type="HOGENOM" id="CLU_105066_1_3_12"/>
<dbReference type="GO" id="GO:0030527">
    <property type="term" value="F:structural constituent of chromatin"/>
    <property type="evidence" value="ECO:0007669"/>
    <property type="project" value="InterPro"/>
</dbReference>
<dbReference type="Gene3D" id="4.10.520.10">
    <property type="entry name" value="IHF-like DNA-binding proteins"/>
    <property type="match status" value="1"/>
</dbReference>
<dbReference type="PANTHER" id="PTHR33175:SF2">
    <property type="entry name" value="INTEGRATION HOST FACTOR SUBUNIT ALPHA"/>
    <property type="match status" value="1"/>
</dbReference>
<dbReference type="SMART" id="SM00411">
    <property type="entry name" value="BHL"/>
    <property type="match status" value="1"/>
</dbReference>
<comment type="similarity">
    <text evidence="2 4">Belongs to the bacterial histone-like protein family.</text>
</comment>
<gene>
    <name evidence="5" type="ordered locus">Spirs_3185</name>
</gene>
<dbReference type="PANTHER" id="PTHR33175">
    <property type="entry name" value="DNA-BINDING PROTEIN HU"/>
    <property type="match status" value="1"/>
</dbReference>
<dbReference type="STRING" id="573413.Spirs_3185"/>
<dbReference type="eggNOG" id="COG0776">
    <property type="taxonomic scope" value="Bacteria"/>
</dbReference>
<name>E1R5F5_SEDSS</name>
<dbReference type="GO" id="GO:0003677">
    <property type="term" value="F:DNA binding"/>
    <property type="evidence" value="ECO:0007669"/>
    <property type="project" value="UniProtKB-KW"/>
</dbReference>
<evidence type="ECO:0000313" key="5">
    <source>
        <dbReference type="EMBL" id="ADK82283.1"/>
    </source>
</evidence>
<evidence type="ECO:0000256" key="2">
    <source>
        <dbReference type="ARBA" id="ARBA00010529"/>
    </source>
</evidence>
<proteinExistence type="inferred from homology"/>
<dbReference type="KEGG" id="ssm:Spirs_3185"/>
<keyword evidence="6" id="KW-1185">Reference proteome</keyword>
<dbReference type="AlphaFoldDB" id="E1R5F5"/>
<dbReference type="PRINTS" id="PR01727">
    <property type="entry name" value="DNABINDINGHU"/>
</dbReference>
<dbReference type="SUPFAM" id="SSF47729">
    <property type="entry name" value="IHF-like DNA-binding proteins"/>
    <property type="match status" value="1"/>
</dbReference>
<dbReference type="Pfam" id="PF00216">
    <property type="entry name" value="Bac_DNA_binding"/>
    <property type="match status" value="1"/>
</dbReference>
<evidence type="ECO:0000313" key="6">
    <source>
        <dbReference type="Proteomes" id="UP000002318"/>
    </source>
</evidence>